<keyword evidence="1" id="KW-1133">Transmembrane helix</keyword>
<gene>
    <name evidence="2" type="ORF">FF38_01590</name>
</gene>
<dbReference type="Pfam" id="PF15860">
    <property type="entry name" value="DUF4728"/>
    <property type="match status" value="1"/>
</dbReference>
<dbReference type="OrthoDB" id="8118226at2759"/>
<dbReference type="AlphaFoldDB" id="A0A0L0CEJ7"/>
<keyword evidence="3" id="KW-1185">Reference proteome</keyword>
<dbReference type="Proteomes" id="UP000037069">
    <property type="component" value="Unassembled WGS sequence"/>
</dbReference>
<reference evidence="2 3" key="1">
    <citation type="journal article" date="2015" name="Nat. Commun.">
        <title>Lucilia cuprina genome unlocks parasitic fly biology to underpin future interventions.</title>
        <authorList>
            <person name="Anstead C.A."/>
            <person name="Korhonen P.K."/>
            <person name="Young N.D."/>
            <person name="Hall R.S."/>
            <person name="Jex A.R."/>
            <person name="Murali S.C."/>
            <person name="Hughes D.S."/>
            <person name="Lee S.F."/>
            <person name="Perry T."/>
            <person name="Stroehlein A.J."/>
            <person name="Ansell B.R."/>
            <person name="Breugelmans B."/>
            <person name="Hofmann A."/>
            <person name="Qu J."/>
            <person name="Dugan S."/>
            <person name="Lee S.L."/>
            <person name="Chao H."/>
            <person name="Dinh H."/>
            <person name="Han Y."/>
            <person name="Doddapaneni H.V."/>
            <person name="Worley K.C."/>
            <person name="Muzny D.M."/>
            <person name="Ioannidis P."/>
            <person name="Waterhouse R.M."/>
            <person name="Zdobnov E.M."/>
            <person name="James P.J."/>
            <person name="Bagnall N.H."/>
            <person name="Kotze A.C."/>
            <person name="Gibbs R.A."/>
            <person name="Richards S."/>
            <person name="Batterham P."/>
            <person name="Gasser R.B."/>
        </authorList>
    </citation>
    <scope>NUCLEOTIDE SEQUENCE [LARGE SCALE GENOMIC DNA]</scope>
    <source>
        <strain evidence="2 3">LS</strain>
        <tissue evidence="2">Full body</tissue>
    </source>
</reference>
<accession>A0A0L0CEJ7</accession>
<evidence type="ECO:0000256" key="1">
    <source>
        <dbReference type="SAM" id="Phobius"/>
    </source>
</evidence>
<organism evidence="2 3">
    <name type="scientific">Lucilia cuprina</name>
    <name type="common">Green bottle fly</name>
    <name type="synonym">Australian sheep blowfly</name>
    <dbReference type="NCBI Taxonomy" id="7375"/>
    <lineage>
        <taxon>Eukaryota</taxon>
        <taxon>Metazoa</taxon>
        <taxon>Ecdysozoa</taxon>
        <taxon>Arthropoda</taxon>
        <taxon>Hexapoda</taxon>
        <taxon>Insecta</taxon>
        <taxon>Pterygota</taxon>
        <taxon>Neoptera</taxon>
        <taxon>Endopterygota</taxon>
        <taxon>Diptera</taxon>
        <taxon>Brachycera</taxon>
        <taxon>Muscomorpha</taxon>
        <taxon>Oestroidea</taxon>
        <taxon>Calliphoridae</taxon>
        <taxon>Luciliinae</taxon>
        <taxon>Lucilia</taxon>
    </lineage>
</organism>
<feature type="transmembrane region" description="Helical" evidence="1">
    <location>
        <begin position="49"/>
        <end position="70"/>
    </location>
</feature>
<protein>
    <submittedName>
        <fullName evidence="2">Uncharacterized protein</fullName>
    </submittedName>
</protein>
<feature type="transmembrane region" description="Helical" evidence="1">
    <location>
        <begin position="82"/>
        <end position="102"/>
    </location>
</feature>
<sequence length="170" mass="19116">MSRAILGIVIGILSSILYILGAGYCIYAITKSSEVKSVEVPEEKIDMGTSISTLIACLIMTIISILLILGITKKRHLFMAPWVYLSIAGIILNVILILISAFDSQKHSNLVFNIIVVAIQILIWYPIYTLYKDMRIKKRIRFEQEQQNVIVTATTNPVDTNYTQVPQNNI</sequence>
<dbReference type="PANTHER" id="PTHR36694:SF11">
    <property type="entry name" value="LP21121P-RELATED"/>
    <property type="match status" value="1"/>
</dbReference>
<name>A0A0L0CEJ7_LUCCU</name>
<dbReference type="InterPro" id="IPR031720">
    <property type="entry name" value="DUF4728"/>
</dbReference>
<keyword evidence="1" id="KW-0472">Membrane</keyword>
<feature type="transmembrane region" description="Helical" evidence="1">
    <location>
        <begin position="5"/>
        <end position="29"/>
    </location>
</feature>
<dbReference type="EMBL" id="JRES01000487">
    <property type="protein sequence ID" value="KNC30833.1"/>
    <property type="molecule type" value="Genomic_DNA"/>
</dbReference>
<keyword evidence="1" id="KW-0812">Transmembrane</keyword>
<evidence type="ECO:0000313" key="3">
    <source>
        <dbReference type="Proteomes" id="UP000037069"/>
    </source>
</evidence>
<proteinExistence type="predicted"/>
<dbReference type="PANTHER" id="PTHR36694">
    <property type="entry name" value="PASIFLORA 1, ISOFORM A-RELATED"/>
    <property type="match status" value="1"/>
</dbReference>
<feature type="transmembrane region" description="Helical" evidence="1">
    <location>
        <begin position="108"/>
        <end position="131"/>
    </location>
</feature>
<evidence type="ECO:0000313" key="2">
    <source>
        <dbReference type="EMBL" id="KNC30833.1"/>
    </source>
</evidence>
<comment type="caution">
    <text evidence="2">The sequence shown here is derived from an EMBL/GenBank/DDBJ whole genome shotgun (WGS) entry which is preliminary data.</text>
</comment>